<accession>A0AC61S116</accession>
<name>A0AC61S116_9FIRM</name>
<sequence>MERKILKEILTNVILILLALAFGFFLNKFMIANAQVPTSSMETTVMAGDRILVNRLSYVFSEPKRGDIVTFVYPDDGKTLYLKRIMGLPGETIEGKDGIIYIDGEPLKQDYTEEVSEDDFGPYTVPEGAYFMMGDNRNDSWDSRYWEHKFVELQDIIGKAAVSYFPHPRVLK</sequence>
<keyword evidence="1" id="KW-0378">Hydrolase</keyword>
<dbReference type="EC" id="3.4.21.89" evidence="1"/>
<evidence type="ECO:0000313" key="1">
    <source>
        <dbReference type="EMBL" id="TGY98066.1"/>
    </source>
</evidence>
<keyword evidence="2" id="KW-1185">Reference proteome</keyword>
<gene>
    <name evidence="1" type="primary">lepB</name>
    <name evidence="1" type="ORF">E5329_01255</name>
</gene>
<dbReference type="Proteomes" id="UP000304953">
    <property type="component" value="Unassembled WGS sequence"/>
</dbReference>
<proteinExistence type="predicted"/>
<dbReference type="EMBL" id="SRYA01000002">
    <property type="protein sequence ID" value="TGY98066.1"/>
    <property type="molecule type" value="Genomic_DNA"/>
</dbReference>
<evidence type="ECO:0000313" key="2">
    <source>
        <dbReference type="Proteomes" id="UP000304953"/>
    </source>
</evidence>
<protein>
    <submittedName>
        <fullName evidence="1">Signal peptidase I</fullName>
        <ecNumber evidence="1">3.4.21.89</ecNumber>
    </submittedName>
</protein>
<organism evidence="1 2">
    <name type="scientific">Petralouisia muris</name>
    <dbReference type="NCBI Taxonomy" id="3032872"/>
    <lineage>
        <taxon>Bacteria</taxon>
        <taxon>Bacillati</taxon>
        <taxon>Bacillota</taxon>
        <taxon>Clostridia</taxon>
        <taxon>Lachnospirales</taxon>
        <taxon>Lachnospiraceae</taxon>
        <taxon>Petralouisia</taxon>
    </lineage>
</organism>
<reference evidence="1" key="1">
    <citation type="submission" date="2019-04" db="EMBL/GenBank/DDBJ databases">
        <title>Microbes associate with the intestines of laboratory mice.</title>
        <authorList>
            <person name="Navarre W."/>
            <person name="Wong E."/>
            <person name="Huang K."/>
            <person name="Tropini C."/>
            <person name="Ng K."/>
            <person name="Yu B."/>
        </authorList>
    </citation>
    <scope>NUCLEOTIDE SEQUENCE</scope>
    <source>
        <strain evidence="1">NM01_1-7b</strain>
    </source>
</reference>
<comment type="caution">
    <text evidence="1">The sequence shown here is derived from an EMBL/GenBank/DDBJ whole genome shotgun (WGS) entry which is preliminary data.</text>
</comment>